<feature type="transmembrane region" description="Helical" evidence="4">
    <location>
        <begin position="369"/>
        <end position="388"/>
    </location>
</feature>
<keyword evidence="3 4" id="KW-0472">Membrane</keyword>
<dbReference type="Gene3D" id="1.20.120.1760">
    <property type="match status" value="1"/>
</dbReference>
<dbReference type="PANTHER" id="PTHR10414">
    <property type="entry name" value="ETHANOLAMINEPHOSPHOTRANSFERASE"/>
    <property type="match status" value="1"/>
</dbReference>
<name>A0A7R9LIN3_9ACAR</name>
<dbReference type="AlphaFoldDB" id="A0A7R9LIN3"/>
<protein>
    <submittedName>
        <fullName evidence="5">Uncharacterized protein</fullName>
    </submittedName>
</protein>
<evidence type="ECO:0000256" key="1">
    <source>
        <dbReference type="ARBA" id="ARBA00004370"/>
    </source>
</evidence>
<dbReference type="PANTHER" id="PTHR10414:SF37">
    <property type="entry name" value="BB IN A BOXCAR, ISOFORM C"/>
    <property type="match status" value="1"/>
</dbReference>
<dbReference type="GO" id="GO:0006646">
    <property type="term" value="P:phosphatidylethanolamine biosynthetic process"/>
    <property type="evidence" value="ECO:0007669"/>
    <property type="project" value="TreeGrafter"/>
</dbReference>
<sequence>MFPSNRGQSSVAESTGSTDDKYHKLYDVDKSSLNLTVNLDKMERVLKGKAAAAHKKFTDFKEKVRVEAMEMEINRCDDNKRLKQVLGGWALSPTHMRYLSTRPYVYNASAGSYLELLFLQKLWIWLSQFIPIWLSPCTITVTGLIINLITSLTVLYYSPDARNEVSSWAFILCAVGVLLYQTLDALDGKQCYKVQNTQMEEVYDHGCDAVSTIFVTLATACAVQLGRSPIMLFLLFLSTMIAFFSTHWLCHVTHQMAFGKIDVSEGQWLMIAVHLATAYWGQRLWRTTLWSSTGIELSHVLALATILSMCAAITRNVTMVLGAKTPLDVLGVVIQRRTANIWKPVVPVAILTAFAVVSYSIGYFHVSPILFIFTFGFAFAKVTMKLVMMNCCNGTMDYWDSSLTTPLLLATNTRFVALLHPKTALLCAFVYSLMDVSRYFTYASWDLKLALDVNVFSVKYPVGHPNNRRDSGGYYVNGVNNDEILAKYIKDTTGATGKRTSV</sequence>
<dbReference type="EMBL" id="CAJPVJ010000889">
    <property type="protein sequence ID" value="CAG2163623.1"/>
    <property type="molecule type" value="Genomic_DNA"/>
</dbReference>
<dbReference type="GO" id="GO:0005789">
    <property type="term" value="C:endoplasmic reticulum membrane"/>
    <property type="evidence" value="ECO:0007669"/>
    <property type="project" value="TreeGrafter"/>
</dbReference>
<dbReference type="InterPro" id="IPR014472">
    <property type="entry name" value="CHOPT"/>
</dbReference>
<evidence type="ECO:0000313" key="6">
    <source>
        <dbReference type="Proteomes" id="UP000728032"/>
    </source>
</evidence>
<dbReference type="EMBL" id="OC915714">
    <property type="protein sequence ID" value="CAD7641632.1"/>
    <property type="molecule type" value="Genomic_DNA"/>
</dbReference>
<evidence type="ECO:0000256" key="3">
    <source>
        <dbReference type="ARBA" id="ARBA00023136"/>
    </source>
</evidence>
<gene>
    <name evidence="5" type="ORF">ONB1V03_LOCUS3197</name>
</gene>
<evidence type="ECO:0000256" key="2">
    <source>
        <dbReference type="ARBA" id="ARBA00010441"/>
    </source>
</evidence>
<dbReference type="OrthoDB" id="196717at2759"/>
<reference evidence="5" key="1">
    <citation type="submission" date="2020-11" db="EMBL/GenBank/DDBJ databases">
        <authorList>
            <person name="Tran Van P."/>
        </authorList>
    </citation>
    <scope>NUCLEOTIDE SEQUENCE</scope>
</reference>
<dbReference type="InterPro" id="IPR043130">
    <property type="entry name" value="CDP-OH_PTrfase_TM_dom"/>
</dbReference>
<feature type="transmembrane region" description="Helical" evidence="4">
    <location>
        <begin position="230"/>
        <end position="248"/>
    </location>
</feature>
<dbReference type="Proteomes" id="UP000728032">
    <property type="component" value="Unassembled WGS sequence"/>
</dbReference>
<evidence type="ECO:0000313" key="5">
    <source>
        <dbReference type="EMBL" id="CAD7641632.1"/>
    </source>
</evidence>
<feature type="transmembrane region" description="Helical" evidence="4">
    <location>
        <begin position="104"/>
        <end position="126"/>
    </location>
</feature>
<accession>A0A7R9LIN3</accession>
<comment type="similarity">
    <text evidence="2">Belongs to the CDP-alcohol phosphatidyltransferase class-I family.</text>
</comment>
<keyword evidence="6" id="KW-1185">Reference proteome</keyword>
<keyword evidence="4" id="KW-0812">Transmembrane</keyword>
<feature type="transmembrane region" description="Helical" evidence="4">
    <location>
        <begin position="132"/>
        <end position="158"/>
    </location>
</feature>
<keyword evidence="4" id="KW-1133">Transmembrane helix</keyword>
<organism evidence="5">
    <name type="scientific">Oppiella nova</name>
    <dbReference type="NCBI Taxonomy" id="334625"/>
    <lineage>
        <taxon>Eukaryota</taxon>
        <taxon>Metazoa</taxon>
        <taxon>Ecdysozoa</taxon>
        <taxon>Arthropoda</taxon>
        <taxon>Chelicerata</taxon>
        <taxon>Arachnida</taxon>
        <taxon>Acari</taxon>
        <taxon>Acariformes</taxon>
        <taxon>Sarcoptiformes</taxon>
        <taxon>Oribatida</taxon>
        <taxon>Brachypylina</taxon>
        <taxon>Oppioidea</taxon>
        <taxon>Oppiidae</taxon>
        <taxon>Oppiella</taxon>
    </lineage>
</organism>
<comment type="subcellular location">
    <subcellularLocation>
        <location evidence="1">Membrane</location>
    </subcellularLocation>
</comment>
<dbReference type="GO" id="GO:0005794">
    <property type="term" value="C:Golgi apparatus"/>
    <property type="evidence" value="ECO:0007669"/>
    <property type="project" value="TreeGrafter"/>
</dbReference>
<dbReference type="GO" id="GO:0004307">
    <property type="term" value="F:ethanolaminephosphotransferase activity"/>
    <property type="evidence" value="ECO:0007669"/>
    <property type="project" value="TreeGrafter"/>
</dbReference>
<proteinExistence type="inferred from homology"/>
<feature type="transmembrane region" description="Helical" evidence="4">
    <location>
        <begin position="341"/>
        <end position="362"/>
    </location>
</feature>
<feature type="transmembrane region" description="Helical" evidence="4">
    <location>
        <begin position="165"/>
        <end position="183"/>
    </location>
</feature>
<dbReference type="GO" id="GO:0004142">
    <property type="term" value="F:diacylglycerol cholinephosphotransferase activity"/>
    <property type="evidence" value="ECO:0007669"/>
    <property type="project" value="TreeGrafter"/>
</dbReference>
<evidence type="ECO:0000256" key="4">
    <source>
        <dbReference type="SAM" id="Phobius"/>
    </source>
</evidence>